<organism evidence="7 8">
    <name type="scientific">Salimicrobium halophilum</name>
    <dbReference type="NCBI Taxonomy" id="86666"/>
    <lineage>
        <taxon>Bacteria</taxon>
        <taxon>Bacillati</taxon>
        <taxon>Bacillota</taxon>
        <taxon>Bacilli</taxon>
        <taxon>Bacillales</taxon>
        <taxon>Bacillaceae</taxon>
        <taxon>Salimicrobium</taxon>
    </lineage>
</organism>
<dbReference type="PANTHER" id="PTHR35534">
    <property type="entry name" value="50S RIBOSOMAL PROTEIN L32"/>
    <property type="match status" value="1"/>
</dbReference>
<dbReference type="GO" id="GO:0015934">
    <property type="term" value="C:large ribosomal subunit"/>
    <property type="evidence" value="ECO:0007669"/>
    <property type="project" value="InterPro"/>
</dbReference>
<dbReference type="PANTHER" id="PTHR35534:SF1">
    <property type="entry name" value="LARGE RIBOSOMAL SUBUNIT PROTEIN BL32"/>
    <property type="match status" value="1"/>
</dbReference>
<dbReference type="Proteomes" id="UP000199225">
    <property type="component" value="Unassembled WGS sequence"/>
</dbReference>
<comment type="similarity">
    <text evidence="1 5">Belongs to the bacterial ribosomal protein bL32 family.</text>
</comment>
<sequence length="57" mass="6452">MAVPKRRTSKKVKNQRRTHKKLSAPKLVACQNCEELTKPHRVCSSCGQYNGKQVVEA</sequence>
<accession>A0A1G8QGH1</accession>
<protein>
    <recommendedName>
        <fullName evidence="4 5">Large ribosomal subunit protein bL32</fullName>
    </recommendedName>
</protein>
<keyword evidence="3 5" id="KW-0687">Ribonucleoprotein</keyword>
<feature type="region of interest" description="Disordered" evidence="6">
    <location>
        <begin position="1"/>
        <end position="21"/>
    </location>
</feature>
<dbReference type="GO" id="GO:0003735">
    <property type="term" value="F:structural constituent of ribosome"/>
    <property type="evidence" value="ECO:0007669"/>
    <property type="project" value="InterPro"/>
</dbReference>
<name>A0A1G8QGH1_9BACI</name>
<evidence type="ECO:0000256" key="2">
    <source>
        <dbReference type="ARBA" id="ARBA00022980"/>
    </source>
</evidence>
<evidence type="ECO:0000256" key="3">
    <source>
        <dbReference type="ARBA" id="ARBA00023274"/>
    </source>
</evidence>
<dbReference type="AlphaFoldDB" id="A0A1G8QGH1"/>
<reference evidence="8" key="1">
    <citation type="submission" date="2016-10" db="EMBL/GenBank/DDBJ databases">
        <authorList>
            <person name="Varghese N."/>
            <person name="Submissions S."/>
        </authorList>
    </citation>
    <scope>NUCLEOTIDE SEQUENCE [LARGE SCALE GENOMIC DNA]</scope>
    <source>
        <strain evidence="8">DSM 4771</strain>
    </source>
</reference>
<evidence type="ECO:0000313" key="7">
    <source>
        <dbReference type="EMBL" id="SDJ03817.1"/>
    </source>
</evidence>
<dbReference type="InterPro" id="IPR002677">
    <property type="entry name" value="Ribosomal_bL32"/>
</dbReference>
<dbReference type="InterPro" id="IPR044957">
    <property type="entry name" value="Ribosomal_bL32_bact"/>
</dbReference>
<dbReference type="OrthoDB" id="9812874at2"/>
<dbReference type="HAMAP" id="MF_00340">
    <property type="entry name" value="Ribosomal_bL32"/>
    <property type="match status" value="1"/>
</dbReference>
<proteinExistence type="inferred from homology"/>
<dbReference type="Pfam" id="PF01783">
    <property type="entry name" value="Ribosomal_L32p"/>
    <property type="match status" value="1"/>
</dbReference>
<dbReference type="SUPFAM" id="SSF57829">
    <property type="entry name" value="Zn-binding ribosomal proteins"/>
    <property type="match status" value="1"/>
</dbReference>
<evidence type="ECO:0000313" key="8">
    <source>
        <dbReference type="Proteomes" id="UP000199225"/>
    </source>
</evidence>
<dbReference type="RefSeq" id="WP_093191900.1">
    <property type="nucleotide sequence ID" value="NZ_FNEV01000001.1"/>
</dbReference>
<dbReference type="InterPro" id="IPR011332">
    <property type="entry name" value="Ribosomal_zn-bd"/>
</dbReference>
<evidence type="ECO:0000256" key="1">
    <source>
        <dbReference type="ARBA" id="ARBA00008560"/>
    </source>
</evidence>
<dbReference type="GO" id="GO:0006412">
    <property type="term" value="P:translation"/>
    <property type="evidence" value="ECO:0007669"/>
    <property type="project" value="UniProtKB-UniRule"/>
</dbReference>
<dbReference type="EMBL" id="FNEV01000001">
    <property type="protein sequence ID" value="SDJ03817.1"/>
    <property type="molecule type" value="Genomic_DNA"/>
</dbReference>
<keyword evidence="2 5" id="KW-0689">Ribosomal protein</keyword>
<dbReference type="NCBIfam" id="TIGR01031">
    <property type="entry name" value="rpmF_bact"/>
    <property type="match status" value="1"/>
</dbReference>
<dbReference type="STRING" id="86666.SAMN04490247_0603"/>
<evidence type="ECO:0000256" key="5">
    <source>
        <dbReference type="HAMAP-Rule" id="MF_00340"/>
    </source>
</evidence>
<keyword evidence="8" id="KW-1185">Reference proteome</keyword>
<evidence type="ECO:0000256" key="4">
    <source>
        <dbReference type="ARBA" id="ARBA00035178"/>
    </source>
</evidence>
<evidence type="ECO:0000256" key="6">
    <source>
        <dbReference type="SAM" id="MobiDB-lite"/>
    </source>
</evidence>
<gene>
    <name evidence="5" type="primary">rpmF</name>
    <name evidence="7" type="ORF">SAMN04490247_0603</name>
</gene>